<feature type="compositionally biased region" description="Gly residues" evidence="1">
    <location>
        <begin position="102"/>
        <end position="116"/>
    </location>
</feature>
<evidence type="ECO:0000313" key="2">
    <source>
        <dbReference type="EMBL" id="QCT03623.1"/>
    </source>
</evidence>
<proteinExistence type="predicted"/>
<gene>
    <name evidence="2" type="ORF">E6C60_2912</name>
</gene>
<feature type="region of interest" description="Disordered" evidence="1">
    <location>
        <begin position="83"/>
        <end position="116"/>
    </location>
</feature>
<dbReference type="EMBL" id="CP040396">
    <property type="protein sequence ID" value="QCT03623.1"/>
    <property type="molecule type" value="Genomic_DNA"/>
</dbReference>
<dbReference type="OrthoDB" id="2666331at2"/>
<feature type="region of interest" description="Disordered" evidence="1">
    <location>
        <begin position="1"/>
        <end position="24"/>
    </location>
</feature>
<name>A0A4P8XMG9_9BACL</name>
<organism evidence="2 3">
    <name type="scientific">Paenibacillus algicola</name>
    <dbReference type="NCBI Taxonomy" id="2565926"/>
    <lineage>
        <taxon>Bacteria</taxon>
        <taxon>Bacillati</taxon>
        <taxon>Bacillota</taxon>
        <taxon>Bacilli</taxon>
        <taxon>Bacillales</taxon>
        <taxon>Paenibacillaceae</taxon>
        <taxon>Paenibacillus</taxon>
    </lineage>
</organism>
<dbReference type="KEGG" id="palo:E6C60_2912"/>
<dbReference type="RefSeq" id="WP_138226467.1">
    <property type="nucleotide sequence ID" value="NZ_CP040396.1"/>
</dbReference>
<evidence type="ECO:0000256" key="1">
    <source>
        <dbReference type="SAM" id="MobiDB-lite"/>
    </source>
</evidence>
<accession>A0A4P8XMG9</accession>
<reference evidence="2 3" key="1">
    <citation type="submission" date="2019-05" db="EMBL/GenBank/DDBJ databases">
        <authorList>
            <person name="Chen C."/>
        </authorList>
    </citation>
    <scope>NUCLEOTIDE SEQUENCE [LARGE SCALE GENOMIC DNA]</scope>
    <source>
        <strain evidence="2 3">HB172198</strain>
    </source>
</reference>
<keyword evidence="3" id="KW-1185">Reference proteome</keyword>
<dbReference type="Proteomes" id="UP000300879">
    <property type="component" value="Chromosome"/>
</dbReference>
<evidence type="ECO:0000313" key="3">
    <source>
        <dbReference type="Proteomes" id="UP000300879"/>
    </source>
</evidence>
<protein>
    <submittedName>
        <fullName evidence="2">Uncharacterized protein</fullName>
    </submittedName>
</protein>
<dbReference type="AlphaFoldDB" id="A0A4P8XMG9"/>
<sequence length="116" mass="12114">MNNKKHRSDLPQPSAESQIRQTTPGSKARLAAFALMLTVPASLSGCGQSTSYDDCNPNLEYCEYDSSGGYYYYNGGSGVYYGSGKPLTRTQSEAIRSSGSSKGFGSGGSSGVRSGG</sequence>
<feature type="compositionally biased region" description="Polar residues" evidence="1">
    <location>
        <begin position="14"/>
        <end position="24"/>
    </location>
</feature>